<evidence type="ECO:0000256" key="11">
    <source>
        <dbReference type="ARBA" id="ARBA00022960"/>
    </source>
</evidence>
<sequence>MNDRWQLALAERELRAQINEQWLANGVTMVDPRQTFIDVTVQIGKDVTLLPGTILQGATVIGDNCEIGPNTRLIDTVVGSGSHVESTVARTSTIGKNAHVGPFANLEPGSSVADNAITSSFYDGQQ</sequence>
<dbReference type="InterPro" id="IPR050065">
    <property type="entry name" value="GlmU-like"/>
</dbReference>
<dbReference type="AlphaFoldDB" id="A0A6J6XC91"/>
<keyword evidence="12" id="KW-0573">Peptidoglycan synthesis</keyword>
<dbReference type="InterPro" id="IPR001451">
    <property type="entry name" value="Hexapep"/>
</dbReference>
<keyword evidence="13" id="KW-0012">Acyltransferase</keyword>
<dbReference type="GO" id="GO:0071555">
    <property type="term" value="P:cell wall organization"/>
    <property type="evidence" value="ECO:0007669"/>
    <property type="project" value="UniProtKB-KW"/>
</dbReference>
<dbReference type="InterPro" id="IPR011004">
    <property type="entry name" value="Trimer_LpxA-like_sf"/>
</dbReference>
<dbReference type="PANTHER" id="PTHR43584:SF3">
    <property type="entry name" value="BIFUNCTIONAL PROTEIN GLMU"/>
    <property type="match status" value="1"/>
</dbReference>
<dbReference type="EC" id="2.7.7.23" evidence="5"/>
<evidence type="ECO:0000256" key="8">
    <source>
        <dbReference type="ARBA" id="ARBA00022695"/>
    </source>
</evidence>
<dbReference type="GO" id="GO:0016746">
    <property type="term" value="F:acyltransferase activity"/>
    <property type="evidence" value="ECO:0007669"/>
    <property type="project" value="UniProtKB-KW"/>
</dbReference>
<evidence type="ECO:0000256" key="10">
    <source>
        <dbReference type="ARBA" id="ARBA00022842"/>
    </source>
</evidence>
<dbReference type="GO" id="GO:0046872">
    <property type="term" value="F:metal ion binding"/>
    <property type="evidence" value="ECO:0007669"/>
    <property type="project" value="UniProtKB-KW"/>
</dbReference>
<organism evidence="16">
    <name type="scientific">freshwater metagenome</name>
    <dbReference type="NCBI Taxonomy" id="449393"/>
    <lineage>
        <taxon>unclassified sequences</taxon>
        <taxon>metagenomes</taxon>
        <taxon>ecological metagenomes</taxon>
    </lineage>
</organism>
<dbReference type="Pfam" id="PF00132">
    <property type="entry name" value="Hexapep"/>
    <property type="match status" value="1"/>
</dbReference>
<dbReference type="EMBL" id="CAFAAP010000012">
    <property type="protein sequence ID" value="CAB4794392.1"/>
    <property type="molecule type" value="Genomic_DNA"/>
</dbReference>
<keyword evidence="7" id="KW-0808">Transferase</keyword>
<protein>
    <recommendedName>
        <fullName evidence="5">UDP-N-acetylglucosamine diphosphorylase</fullName>
        <ecNumber evidence="5">2.7.7.23</ecNumber>
    </recommendedName>
</protein>
<comment type="similarity">
    <text evidence="4">In the N-terminal section; belongs to the N-acetylglucosamine-1-phosphate uridyltransferase family.</text>
</comment>
<comment type="catalytic activity">
    <reaction evidence="15">
        <text>N-acetyl-alpha-D-glucosamine 1-phosphate + UTP + H(+) = UDP-N-acetyl-alpha-D-glucosamine + diphosphate</text>
        <dbReference type="Rhea" id="RHEA:13509"/>
        <dbReference type="ChEBI" id="CHEBI:15378"/>
        <dbReference type="ChEBI" id="CHEBI:33019"/>
        <dbReference type="ChEBI" id="CHEBI:46398"/>
        <dbReference type="ChEBI" id="CHEBI:57705"/>
        <dbReference type="ChEBI" id="CHEBI:57776"/>
        <dbReference type="EC" id="2.7.7.23"/>
    </reaction>
</comment>
<evidence type="ECO:0000256" key="7">
    <source>
        <dbReference type="ARBA" id="ARBA00022679"/>
    </source>
</evidence>
<keyword evidence="8" id="KW-0548">Nucleotidyltransferase</keyword>
<name>A0A6J6XC91_9ZZZZ</name>
<evidence type="ECO:0000313" key="16">
    <source>
        <dbReference type="EMBL" id="CAB4794392.1"/>
    </source>
</evidence>
<comment type="subcellular location">
    <subcellularLocation>
        <location evidence="2">Cytoplasm</location>
    </subcellularLocation>
</comment>
<keyword evidence="6" id="KW-0963">Cytoplasm</keyword>
<dbReference type="GO" id="GO:0008360">
    <property type="term" value="P:regulation of cell shape"/>
    <property type="evidence" value="ECO:0007669"/>
    <property type="project" value="UniProtKB-KW"/>
</dbReference>
<keyword evidence="10" id="KW-0460">Magnesium</keyword>
<evidence type="ECO:0000256" key="4">
    <source>
        <dbReference type="ARBA" id="ARBA00007947"/>
    </source>
</evidence>
<comment type="similarity">
    <text evidence="3">In the C-terminal section; belongs to the transferase hexapeptide repeat family.</text>
</comment>
<keyword evidence="9" id="KW-0479">Metal-binding</keyword>
<dbReference type="PANTHER" id="PTHR43584">
    <property type="entry name" value="NUCLEOTIDYL TRANSFERASE"/>
    <property type="match status" value="1"/>
</dbReference>
<dbReference type="GO" id="GO:0003977">
    <property type="term" value="F:UDP-N-acetylglucosamine diphosphorylase activity"/>
    <property type="evidence" value="ECO:0007669"/>
    <property type="project" value="UniProtKB-EC"/>
</dbReference>
<comment type="cofactor">
    <cofactor evidence="1">
        <name>Mg(2+)</name>
        <dbReference type="ChEBI" id="CHEBI:18420"/>
    </cofactor>
</comment>
<gene>
    <name evidence="16" type="ORF">UFOPK3026_00145</name>
</gene>
<dbReference type="GO" id="GO:0005737">
    <property type="term" value="C:cytoplasm"/>
    <property type="evidence" value="ECO:0007669"/>
    <property type="project" value="UniProtKB-SubCell"/>
</dbReference>
<proteinExistence type="inferred from homology"/>
<dbReference type="SUPFAM" id="SSF51161">
    <property type="entry name" value="Trimeric LpxA-like enzymes"/>
    <property type="match status" value="1"/>
</dbReference>
<evidence type="ECO:0000256" key="1">
    <source>
        <dbReference type="ARBA" id="ARBA00001946"/>
    </source>
</evidence>
<keyword evidence="14" id="KW-0961">Cell wall biogenesis/degradation</keyword>
<evidence type="ECO:0000256" key="9">
    <source>
        <dbReference type="ARBA" id="ARBA00022723"/>
    </source>
</evidence>
<evidence type="ECO:0000256" key="5">
    <source>
        <dbReference type="ARBA" id="ARBA00012457"/>
    </source>
</evidence>
<evidence type="ECO:0000256" key="3">
    <source>
        <dbReference type="ARBA" id="ARBA00007707"/>
    </source>
</evidence>
<evidence type="ECO:0000256" key="12">
    <source>
        <dbReference type="ARBA" id="ARBA00022984"/>
    </source>
</evidence>
<evidence type="ECO:0000256" key="14">
    <source>
        <dbReference type="ARBA" id="ARBA00023316"/>
    </source>
</evidence>
<evidence type="ECO:0000256" key="2">
    <source>
        <dbReference type="ARBA" id="ARBA00004496"/>
    </source>
</evidence>
<evidence type="ECO:0000256" key="13">
    <source>
        <dbReference type="ARBA" id="ARBA00023315"/>
    </source>
</evidence>
<evidence type="ECO:0000256" key="15">
    <source>
        <dbReference type="ARBA" id="ARBA00048493"/>
    </source>
</evidence>
<dbReference type="GO" id="GO:0009252">
    <property type="term" value="P:peptidoglycan biosynthetic process"/>
    <property type="evidence" value="ECO:0007669"/>
    <property type="project" value="UniProtKB-KW"/>
</dbReference>
<dbReference type="Gene3D" id="2.160.10.10">
    <property type="entry name" value="Hexapeptide repeat proteins"/>
    <property type="match status" value="1"/>
</dbReference>
<keyword evidence="11" id="KW-0133">Cell shape</keyword>
<evidence type="ECO:0000256" key="6">
    <source>
        <dbReference type="ARBA" id="ARBA00022490"/>
    </source>
</evidence>
<reference evidence="16" key="1">
    <citation type="submission" date="2020-05" db="EMBL/GenBank/DDBJ databases">
        <authorList>
            <person name="Chiriac C."/>
            <person name="Salcher M."/>
            <person name="Ghai R."/>
            <person name="Kavagutti S V."/>
        </authorList>
    </citation>
    <scope>NUCLEOTIDE SEQUENCE</scope>
</reference>
<accession>A0A6J6XC91</accession>